<dbReference type="RefSeq" id="WP_162350168.1">
    <property type="nucleotide sequence ID" value="NZ_QOVG01000008.1"/>
</dbReference>
<protein>
    <submittedName>
        <fullName evidence="2">Isocitrate lyase/phosphoenolpyruvate mutase family protein</fullName>
    </submittedName>
</protein>
<comment type="caution">
    <text evidence="2">The sequence shown here is derived from an EMBL/GenBank/DDBJ whole genome shotgun (WGS) entry which is preliminary data.</text>
</comment>
<keyword evidence="3" id="KW-1185">Reference proteome</keyword>
<dbReference type="InterPro" id="IPR040442">
    <property type="entry name" value="Pyrv_kinase-like_dom_sf"/>
</dbReference>
<evidence type="ECO:0000313" key="3">
    <source>
        <dbReference type="Proteomes" id="UP001429354"/>
    </source>
</evidence>
<evidence type="ECO:0000256" key="1">
    <source>
        <dbReference type="ARBA" id="ARBA00022723"/>
    </source>
</evidence>
<proteinExistence type="predicted"/>
<name>A0ABX0AJD6_9GAMM</name>
<reference evidence="2 3" key="1">
    <citation type="submission" date="2018-07" db="EMBL/GenBank/DDBJ databases">
        <title>Whole genome Sequencing of Pseudoxanthomonas gei KCTC 32298 (T).</title>
        <authorList>
            <person name="Kumar S."/>
            <person name="Bansal K."/>
            <person name="Kaur A."/>
            <person name="Patil P."/>
            <person name="Sharma S."/>
            <person name="Patil P.B."/>
        </authorList>
    </citation>
    <scope>NUCLEOTIDE SEQUENCE [LARGE SCALE GENOMIC DNA]</scope>
    <source>
        <strain evidence="2 3">KCTC 32298</strain>
    </source>
</reference>
<keyword evidence="2" id="KW-0456">Lyase</keyword>
<dbReference type="InterPro" id="IPR039556">
    <property type="entry name" value="ICL/PEPM"/>
</dbReference>
<dbReference type="Pfam" id="PF13714">
    <property type="entry name" value="PEP_mutase"/>
    <property type="match status" value="1"/>
</dbReference>
<dbReference type="GO" id="GO:0016829">
    <property type="term" value="F:lyase activity"/>
    <property type="evidence" value="ECO:0007669"/>
    <property type="project" value="UniProtKB-KW"/>
</dbReference>
<evidence type="ECO:0000313" key="2">
    <source>
        <dbReference type="EMBL" id="NDK39596.1"/>
    </source>
</evidence>
<keyword evidence="1" id="KW-0479">Metal-binding</keyword>
<dbReference type="PANTHER" id="PTHR42905:SF16">
    <property type="entry name" value="CARBOXYPHOSPHONOENOLPYRUVATE PHOSPHONOMUTASE-LIKE PROTEIN (AFU_ORTHOLOGUE AFUA_5G07230)"/>
    <property type="match status" value="1"/>
</dbReference>
<accession>A0ABX0AJD6</accession>
<dbReference type="InterPro" id="IPR015813">
    <property type="entry name" value="Pyrv/PenolPyrv_kinase-like_dom"/>
</dbReference>
<dbReference type="Gene3D" id="3.20.20.60">
    <property type="entry name" value="Phosphoenolpyruvate-binding domains"/>
    <property type="match status" value="1"/>
</dbReference>
<dbReference type="PANTHER" id="PTHR42905">
    <property type="entry name" value="PHOSPHOENOLPYRUVATE CARBOXYLASE"/>
    <property type="match status" value="1"/>
</dbReference>
<sequence>MPDPFDKTERFRQLHRSGFFLLPNAWDRGSAVRLAEAGFSAIASTSAGAAWAAGKQDGELGLHEVLDHLRMLVESVSLPVNADFENGFADAAEDVAVNLGLAVQTGVAAVSIEDWSGTAMYETELAIDRIRAARAAIDAFNPNIMLVGRNENFRIPGMSAEASISRAVAYADAGADCLFVPLLLDHGVIAELVQAVAPKPVNVVVHNYDENIPALAALGVRRCSVGGSLAKRVWGAFDDAAQALKHFEAMAHGASPGFEHH</sequence>
<organism evidence="2 3">
    <name type="scientific">Pseudoxanthomonas gei</name>
    <dbReference type="NCBI Taxonomy" id="1383030"/>
    <lineage>
        <taxon>Bacteria</taxon>
        <taxon>Pseudomonadati</taxon>
        <taxon>Pseudomonadota</taxon>
        <taxon>Gammaproteobacteria</taxon>
        <taxon>Lysobacterales</taxon>
        <taxon>Lysobacteraceae</taxon>
        <taxon>Pseudoxanthomonas</taxon>
    </lineage>
</organism>
<dbReference type="Proteomes" id="UP001429354">
    <property type="component" value="Unassembled WGS sequence"/>
</dbReference>
<dbReference type="CDD" id="cd00377">
    <property type="entry name" value="ICL_PEPM"/>
    <property type="match status" value="1"/>
</dbReference>
<gene>
    <name evidence="2" type="ORF">DT603_12160</name>
</gene>
<dbReference type="SUPFAM" id="SSF51621">
    <property type="entry name" value="Phosphoenolpyruvate/pyruvate domain"/>
    <property type="match status" value="1"/>
</dbReference>
<dbReference type="EMBL" id="QOVG01000008">
    <property type="protein sequence ID" value="NDK39596.1"/>
    <property type="molecule type" value="Genomic_DNA"/>
</dbReference>